<evidence type="ECO:0000313" key="2">
    <source>
        <dbReference type="EMBL" id="KIM62182.1"/>
    </source>
</evidence>
<protein>
    <recommendedName>
        <fullName evidence="1">Heterokaryon incompatibility domain-containing protein</fullName>
    </recommendedName>
</protein>
<reference evidence="2 3" key="1">
    <citation type="submission" date="2014-04" db="EMBL/GenBank/DDBJ databases">
        <authorList>
            <consortium name="DOE Joint Genome Institute"/>
            <person name="Kuo A."/>
            <person name="Kohler A."/>
            <person name="Nagy L.G."/>
            <person name="Floudas D."/>
            <person name="Copeland A."/>
            <person name="Barry K.W."/>
            <person name="Cichocki N."/>
            <person name="Veneault-Fourrey C."/>
            <person name="LaButti K."/>
            <person name="Lindquist E.A."/>
            <person name="Lipzen A."/>
            <person name="Lundell T."/>
            <person name="Morin E."/>
            <person name="Murat C."/>
            <person name="Sun H."/>
            <person name="Tunlid A."/>
            <person name="Henrissat B."/>
            <person name="Grigoriev I.V."/>
            <person name="Hibbett D.S."/>
            <person name="Martin F."/>
            <person name="Nordberg H.P."/>
            <person name="Cantor M.N."/>
            <person name="Hua S.X."/>
        </authorList>
    </citation>
    <scope>NUCLEOTIDE SEQUENCE [LARGE SCALE GENOMIC DNA]</scope>
    <source>
        <strain evidence="2 3">Foug A</strain>
    </source>
</reference>
<proteinExistence type="predicted"/>
<name>A0A0C3ABA9_9AGAM</name>
<dbReference type="AlphaFoldDB" id="A0A0C3ABA9"/>
<dbReference type="Pfam" id="PF06985">
    <property type="entry name" value="HET"/>
    <property type="match status" value="1"/>
</dbReference>
<dbReference type="InterPro" id="IPR010730">
    <property type="entry name" value="HET"/>
</dbReference>
<dbReference type="Proteomes" id="UP000053989">
    <property type="component" value="Unassembled WGS sequence"/>
</dbReference>
<reference evidence="3" key="2">
    <citation type="submission" date="2015-01" db="EMBL/GenBank/DDBJ databases">
        <title>Evolutionary Origins and Diversification of the Mycorrhizal Mutualists.</title>
        <authorList>
            <consortium name="DOE Joint Genome Institute"/>
            <consortium name="Mycorrhizal Genomics Consortium"/>
            <person name="Kohler A."/>
            <person name="Kuo A."/>
            <person name="Nagy L.G."/>
            <person name="Floudas D."/>
            <person name="Copeland A."/>
            <person name="Barry K.W."/>
            <person name="Cichocki N."/>
            <person name="Veneault-Fourrey C."/>
            <person name="LaButti K."/>
            <person name="Lindquist E.A."/>
            <person name="Lipzen A."/>
            <person name="Lundell T."/>
            <person name="Morin E."/>
            <person name="Murat C."/>
            <person name="Riley R."/>
            <person name="Ohm R."/>
            <person name="Sun H."/>
            <person name="Tunlid A."/>
            <person name="Henrissat B."/>
            <person name="Grigoriev I.V."/>
            <person name="Hibbett D.S."/>
            <person name="Martin F."/>
        </authorList>
    </citation>
    <scope>NUCLEOTIDE SEQUENCE [LARGE SCALE GENOMIC DNA]</scope>
    <source>
        <strain evidence="3">Foug A</strain>
    </source>
</reference>
<sequence length="518" mass="59891">MPVQQLSEAFENYVSNNIPIHLLDVRNIQVTSNISDLTLLTREDVRKISLPKIEALEEANILAEWALLGLEEWEDWRKCDLTPLIQGHIKYAIFSHRWSSTGEPSFTDISQWNNAFGAGDGWMKLLNFCKKAKEHGCDYAWSDTCCINKTSSAELEEAIRSMYRWYSNAEVCIAYLEGSSSVKDFGTEPWFTRGWTLQELLAPRKTKFYGKGWDPILPQMSLESNDKEQHDLSNAIEQITRIPKYQLVNFRPGCYRVWEKLLWASRRTTTRREDMAYCLIGMLNISMPIAYGEGDWAFHRLMEAILQRCNEPEIFVWIGQPSPHSLVLPSSPACYEGIWDLQTARQLHLQPSQDWQVLPAWNSNIGDRTLMLTIHGLEIELLIAEVEMVAIDDSISHGDTWLTLRLDWNLPGSTSVGETIRVHTDIRRLYLEPVWVLGVINYEKISAGHGRLRTGVSYLCFLLGSPYNPTRWTKFYTRNPLILRCEREVDVPLRKVCLQHRSATQEYLPWLKKTAVRF</sequence>
<dbReference type="PANTHER" id="PTHR10622:SF12">
    <property type="entry name" value="HET DOMAIN-CONTAINING PROTEIN"/>
    <property type="match status" value="1"/>
</dbReference>
<evidence type="ECO:0000313" key="3">
    <source>
        <dbReference type="Proteomes" id="UP000053989"/>
    </source>
</evidence>
<organism evidence="2 3">
    <name type="scientific">Scleroderma citrinum Foug A</name>
    <dbReference type="NCBI Taxonomy" id="1036808"/>
    <lineage>
        <taxon>Eukaryota</taxon>
        <taxon>Fungi</taxon>
        <taxon>Dikarya</taxon>
        <taxon>Basidiomycota</taxon>
        <taxon>Agaricomycotina</taxon>
        <taxon>Agaricomycetes</taxon>
        <taxon>Agaricomycetidae</taxon>
        <taxon>Boletales</taxon>
        <taxon>Sclerodermatineae</taxon>
        <taxon>Sclerodermataceae</taxon>
        <taxon>Scleroderma</taxon>
    </lineage>
</organism>
<evidence type="ECO:0000259" key="1">
    <source>
        <dbReference type="Pfam" id="PF06985"/>
    </source>
</evidence>
<dbReference type="STRING" id="1036808.A0A0C3ABA9"/>
<keyword evidence="3" id="KW-1185">Reference proteome</keyword>
<dbReference type="PANTHER" id="PTHR10622">
    <property type="entry name" value="HET DOMAIN-CONTAINING PROTEIN"/>
    <property type="match status" value="1"/>
</dbReference>
<dbReference type="InParanoid" id="A0A0C3ABA9"/>
<feature type="domain" description="Heterokaryon incompatibility" evidence="1">
    <location>
        <begin position="91"/>
        <end position="181"/>
    </location>
</feature>
<dbReference type="OrthoDB" id="5122891at2759"/>
<dbReference type="HOGENOM" id="CLU_000288_138_1_1"/>
<gene>
    <name evidence="2" type="ORF">SCLCIDRAFT_1215534</name>
</gene>
<dbReference type="EMBL" id="KN822045">
    <property type="protein sequence ID" value="KIM62182.1"/>
    <property type="molecule type" value="Genomic_DNA"/>
</dbReference>
<accession>A0A0C3ABA9</accession>